<accession>A0A4Y9R2K9</accession>
<gene>
    <name evidence="3" type="ORF">E4M00_10120</name>
</gene>
<proteinExistence type="predicted"/>
<dbReference type="SUPFAM" id="SSF68912">
    <property type="entry name" value="Rho N-terminal domain-like"/>
    <property type="match status" value="1"/>
</dbReference>
<dbReference type="InterPro" id="IPR011112">
    <property type="entry name" value="Rho-like_N"/>
</dbReference>
<keyword evidence="4" id="KW-1185">Reference proteome</keyword>
<reference evidence="3 4" key="1">
    <citation type="journal article" date="2018" name="J. Microbiol.">
        <title>Leifsonia flava sp. nov., a novel actinobacterium isolated from the rhizosphere of Aquilegia viridiflora.</title>
        <authorList>
            <person name="Cai Y."/>
            <person name="Tao W.Z."/>
            <person name="Ma Y.J."/>
            <person name="Cheng J."/>
            <person name="Zhang M.Y."/>
            <person name="Zhang Y.X."/>
        </authorList>
    </citation>
    <scope>NUCLEOTIDE SEQUENCE [LARGE SCALE GENOMIC DNA]</scope>
    <source>
        <strain evidence="3 4">SYP-B2174</strain>
    </source>
</reference>
<evidence type="ECO:0000313" key="4">
    <source>
        <dbReference type="Proteomes" id="UP000298127"/>
    </source>
</evidence>
<sequence length="45" mass="4928">MCSPNRSDAESGVTMPELWKRAKEIGITGSSGKRKKDLIDALRGH</sequence>
<dbReference type="EMBL" id="SPQZ01000003">
    <property type="protein sequence ID" value="TFV98348.1"/>
    <property type="molecule type" value="Genomic_DNA"/>
</dbReference>
<evidence type="ECO:0000256" key="1">
    <source>
        <dbReference type="SAM" id="MobiDB-lite"/>
    </source>
</evidence>
<dbReference type="InterPro" id="IPR036269">
    <property type="entry name" value="Rho_N_sf"/>
</dbReference>
<dbReference type="Pfam" id="PF07498">
    <property type="entry name" value="Rho_N"/>
    <property type="match status" value="1"/>
</dbReference>
<comment type="caution">
    <text evidence="3">The sequence shown here is derived from an EMBL/GenBank/DDBJ whole genome shotgun (WGS) entry which is preliminary data.</text>
</comment>
<organism evidence="3 4">
    <name type="scientific">Orlajensenia leifsoniae</name>
    <dbReference type="NCBI Taxonomy" id="2561933"/>
    <lineage>
        <taxon>Bacteria</taxon>
        <taxon>Bacillati</taxon>
        <taxon>Actinomycetota</taxon>
        <taxon>Actinomycetes</taxon>
        <taxon>Micrococcales</taxon>
        <taxon>Microbacteriaceae</taxon>
        <taxon>Orlajensenia</taxon>
    </lineage>
</organism>
<evidence type="ECO:0000259" key="2">
    <source>
        <dbReference type="Pfam" id="PF07498"/>
    </source>
</evidence>
<feature type="region of interest" description="Disordered" evidence="1">
    <location>
        <begin position="26"/>
        <end position="45"/>
    </location>
</feature>
<feature type="domain" description="Rho termination factor-like N-terminal" evidence="2">
    <location>
        <begin position="14"/>
        <end position="42"/>
    </location>
</feature>
<dbReference type="Proteomes" id="UP000298127">
    <property type="component" value="Unassembled WGS sequence"/>
</dbReference>
<dbReference type="AlphaFoldDB" id="A0A4Y9R2K9"/>
<protein>
    <recommendedName>
        <fullName evidence="2">Rho termination factor-like N-terminal domain-containing protein</fullName>
    </recommendedName>
</protein>
<dbReference type="GO" id="GO:0006353">
    <property type="term" value="P:DNA-templated transcription termination"/>
    <property type="evidence" value="ECO:0007669"/>
    <property type="project" value="InterPro"/>
</dbReference>
<evidence type="ECO:0000313" key="3">
    <source>
        <dbReference type="EMBL" id="TFV98348.1"/>
    </source>
</evidence>
<name>A0A4Y9R2K9_9MICO</name>